<keyword evidence="4" id="KW-1185">Reference proteome</keyword>
<dbReference type="SUPFAM" id="SSF51735">
    <property type="entry name" value="NAD(P)-binding Rossmann-fold domains"/>
    <property type="match status" value="1"/>
</dbReference>
<dbReference type="NCBIfam" id="NF005559">
    <property type="entry name" value="PRK07231.1"/>
    <property type="match status" value="1"/>
</dbReference>
<gene>
    <name evidence="3" type="ordered locus">Mesil_2788</name>
</gene>
<dbReference type="OrthoDB" id="9803333at2"/>
<dbReference type="InterPro" id="IPR002347">
    <property type="entry name" value="SDR_fam"/>
</dbReference>
<dbReference type="KEGG" id="msv:Mesil_2788"/>
<keyword evidence="2" id="KW-0560">Oxidoreductase</keyword>
<dbReference type="PROSITE" id="PS00061">
    <property type="entry name" value="ADH_SHORT"/>
    <property type="match status" value="1"/>
</dbReference>
<accession>D7BCD6</accession>
<protein>
    <submittedName>
        <fullName evidence="3">Short-chain dehydrogenase/reductase SDR</fullName>
    </submittedName>
</protein>
<dbReference type="Pfam" id="PF13561">
    <property type="entry name" value="adh_short_C2"/>
    <property type="match status" value="1"/>
</dbReference>
<dbReference type="FunFam" id="3.40.50.720:FF:000084">
    <property type="entry name" value="Short-chain dehydrogenase reductase"/>
    <property type="match status" value="1"/>
</dbReference>
<dbReference type="RefSeq" id="WP_013159168.1">
    <property type="nucleotide sequence ID" value="NC_014212.1"/>
</dbReference>
<evidence type="ECO:0000256" key="2">
    <source>
        <dbReference type="ARBA" id="ARBA00023002"/>
    </source>
</evidence>
<dbReference type="PANTHER" id="PTHR24321">
    <property type="entry name" value="DEHYDROGENASES, SHORT CHAIN"/>
    <property type="match status" value="1"/>
</dbReference>
<evidence type="ECO:0000313" key="4">
    <source>
        <dbReference type="Proteomes" id="UP000001916"/>
    </source>
</evidence>
<dbReference type="EMBL" id="CP002042">
    <property type="protein sequence ID" value="ADH64633.1"/>
    <property type="molecule type" value="Genomic_DNA"/>
</dbReference>
<dbReference type="InterPro" id="IPR036291">
    <property type="entry name" value="NAD(P)-bd_dom_sf"/>
</dbReference>
<dbReference type="PRINTS" id="PR00081">
    <property type="entry name" value="GDHRDH"/>
</dbReference>
<dbReference type="PANTHER" id="PTHR24321:SF8">
    <property type="entry name" value="ESTRADIOL 17-BETA-DEHYDROGENASE 8-RELATED"/>
    <property type="match status" value="1"/>
</dbReference>
<organism evidence="3 4">
    <name type="scientific">Allomeiothermus silvanus (strain ATCC 700542 / DSM 9946 / NBRC 106475 / NCIMB 13440 / VI-R2)</name>
    <name type="common">Thermus silvanus</name>
    <dbReference type="NCBI Taxonomy" id="526227"/>
    <lineage>
        <taxon>Bacteria</taxon>
        <taxon>Thermotogati</taxon>
        <taxon>Deinococcota</taxon>
        <taxon>Deinococci</taxon>
        <taxon>Thermales</taxon>
        <taxon>Thermaceae</taxon>
        <taxon>Allomeiothermus</taxon>
    </lineage>
</organism>
<dbReference type="eggNOG" id="COG1028">
    <property type="taxonomic scope" value="Bacteria"/>
</dbReference>
<dbReference type="GO" id="GO:0016491">
    <property type="term" value="F:oxidoreductase activity"/>
    <property type="evidence" value="ECO:0007669"/>
    <property type="project" value="UniProtKB-KW"/>
</dbReference>
<comment type="similarity">
    <text evidence="1">Belongs to the short-chain dehydrogenases/reductases (SDR) family.</text>
</comment>
<dbReference type="AlphaFoldDB" id="D7BCD6"/>
<evidence type="ECO:0000313" key="3">
    <source>
        <dbReference type="EMBL" id="ADH64633.1"/>
    </source>
</evidence>
<name>D7BCD6_ALLS1</name>
<sequence>MFQGKVVLVTGAARGIGRAIAELFAQEGALLAVCDMRPEIQELAESLGAFALRADIANERDRERFVQGAVKAWGGLDVLVNNAATAAAGSALRVGLEAWQRVLEVNLTAPMHLSALAAREMAKTGGGAIVNVASVQGLFAEQENAAYNASKGGLINLTRSLALDLAPLGIRVNAVAPGAIATEGVLGAIAASPDPEKTLRDWEDLHALRRLGQPDEVAQAVMFLASERASFITGAILPVDGGMTASFMMAGRPV</sequence>
<dbReference type="HOGENOM" id="CLU_010194_1_0_0"/>
<dbReference type="CDD" id="cd05233">
    <property type="entry name" value="SDR_c"/>
    <property type="match status" value="1"/>
</dbReference>
<dbReference type="PRINTS" id="PR00080">
    <property type="entry name" value="SDRFAMILY"/>
</dbReference>
<reference evidence="3 4" key="1">
    <citation type="journal article" date="2010" name="Stand. Genomic Sci.">
        <title>Complete genome sequence of Meiothermus silvanus type strain (VI-R2).</title>
        <authorList>
            <person name="Sikorski J."/>
            <person name="Tindall B.J."/>
            <person name="Lowry S."/>
            <person name="Lucas S."/>
            <person name="Nolan M."/>
            <person name="Copeland A."/>
            <person name="Glavina Del Rio T."/>
            <person name="Tice H."/>
            <person name="Cheng J.F."/>
            <person name="Han C."/>
            <person name="Pitluck S."/>
            <person name="Liolios K."/>
            <person name="Ivanova N."/>
            <person name="Mavromatis K."/>
            <person name="Mikhailova N."/>
            <person name="Pati A."/>
            <person name="Goodwin L."/>
            <person name="Chen A."/>
            <person name="Palaniappan K."/>
            <person name="Land M."/>
            <person name="Hauser L."/>
            <person name="Chang Y.J."/>
            <person name="Jeffries C.D."/>
            <person name="Rohde M."/>
            <person name="Goker M."/>
            <person name="Woyke T."/>
            <person name="Bristow J."/>
            <person name="Eisen J.A."/>
            <person name="Markowitz V."/>
            <person name="Hugenholtz P."/>
            <person name="Kyrpides N.C."/>
            <person name="Klenk H.P."/>
            <person name="Lapidus A."/>
        </authorList>
    </citation>
    <scope>NUCLEOTIDE SEQUENCE [LARGE SCALE GENOMIC DNA]</scope>
    <source>
        <strain evidence="4">ATCC 700542 / DSM 9946 / VI-R2</strain>
    </source>
</reference>
<dbReference type="InterPro" id="IPR020904">
    <property type="entry name" value="Sc_DH/Rdtase_CS"/>
</dbReference>
<dbReference type="Proteomes" id="UP000001916">
    <property type="component" value="Chromosome"/>
</dbReference>
<proteinExistence type="inferred from homology"/>
<dbReference type="Gene3D" id="3.40.50.720">
    <property type="entry name" value="NAD(P)-binding Rossmann-like Domain"/>
    <property type="match status" value="1"/>
</dbReference>
<evidence type="ECO:0000256" key="1">
    <source>
        <dbReference type="ARBA" id="ARBA00006484"/>
    </source>
</evidence>
<dbReference type="STRING" id="526227.Mesil_2788"/>